<keyword evidence="4 6" id="KW-1133">Transmembrane helix</keyword>
<name>A0A9D0YVC3_9FIRM</name>
<dbReference type="AlphaFoldDB" id="A0A9D0YVC3"/>
<accession>A0A9D0YVC3</accession>
<dbReference type="InterPro" id="IPR001851">
    <property type="entry name" value="ABC_transp_permease"/>
</dbReference>
<evidence type="ECO:0000313" key="8">
    <source>
        <dbReference type="Proteomes" id="UP000886819"/>
    </source>
</evidence>
<feature type="transmembrane region" description="Helical" evidence="6">
    <location>
        <begin position="126"/>
        <end position="145"/>
    </location>
</feature>
<evidence type="ECO:0000256" key="2">
    <source>
        <dbReference type="ARBA" id="ARBA00022475"/>
    </source>
</evidence>
<feature type="transmembrane region" description="Helical" evidence="6">
    <location>
        <begin position="293"/>
        <end position="316"/>
    </location>
</feature>
<protein>
    <submittedName>
        <fullName evidence="7">ABC transporter permease</fullName>
    </submittedName>
</protein>
<dbReference type="PANTHER" id="PTHR47089">
    <property type="entry name" value="ABC TRANSPORTER, PERMEASE PROTEIN"/>
    <property type="match status" value="1"/>
</dbReference>
<keyword evidence="3 6" id="KW-0812">Transmembrane</keyword>
<organism evidence="7 8">
    <name type="scientific">Candidatus Avichristensenella intestinipullorum</name>
    <dbReference type="NCBI Taxonomy" id="2840693"/>
    <lineage>
        <taxon>Bacteria</taxon>
        <taxon>Bacillati</taxon>
        <taxon>Bacillota</taxon>
        <taxon>Clostridia</taxon>
        <taxon>Candidatus Avichristensenella</taxon>
    </lineage>
</organism>
<dbReference type="Pfam" id="PF02653">
    <property type="entry name" value="BPD_transp_2"/>
    <property type="match status" value="1"/>
</dbReference>
<comment type="caution">
    <text evidence="7">The sequence shown here is derived from an EMBL/GenBank/DDBJ whole genome shotgun (WGS) entry which is preliminary data.</text>
</comment>
<proteinExistence type="predicted"/>
<evidence type="ECO:0000256" key="4">
    <source>
        <dbReference type="ARBA" id="ARBA00022989"/>
    </source>
</evidence>
<evidence type="ECO:0000256" key="1">
    <source>
        <dbReference type="ARBA" id="ARBA00004651"/>
    </source>
</evidence>
<evidence type="ECO:0000256" key="6">
    <source>
        <dbReference type="SAM" id="Phobius"/>
    </source>
</evidence>
<reference evidence="7" key="1">
    <citation type="submission" date="2020-10" db="EMBL/GenBank/DDBJ databases">
        <authorList>
            <person name="Gilroy R."/>
        </authorList>
    </citation>
    <scope>NUCLEOTIDE SEQUENCE</scope>
    <source>
        <strain evidence="7">ChiHile30-977</strain>
    </source>
</reference>
<evidence type="ECO:0000313" key="7">
    <source>
        <dbReference type="EMBL" id="HIQ62652.1"/>
    </source>
</evidence>
<feature type="transmembrane region" description="Helical" evidence="6">
    <location>
        <begin position="253"/>
        <end position="273"/>
    </location>
</feature>
<evidence type="ECO:0000256" key="5">
    <source>
        <dbReference type="ARBA" id="ARBA00023136"/>
    </source>
</evidence>
<feature type="transmembrane region" description="Helical" evidence="6">
    <location>
        <begin position="27"/>
        <end position="49"/>
    </location>
</feature>
<evidence type="ECO:0000256" key="3">
    <source>
        <dbReference type="ARBA" id="ARBA00022692"/>
    </source>
</evidence>
<sequence>MHNRVRETGGRLVRMVKRDEIGRGKALAIRAAALLCAMAVGTLLIVALGHQPLAVYMEMLNGSLGSRTVLTETVKIALPLIFCGIAISIAFRMRFWNIGAEGQLLMGGIAATYVALFHYQHLPRPALLLVMALAALAAGALWGLIPALFKARWGTNETLFTLMLNYIALGYIRYLQTGTWRDPRMRGFPKIASFDLSARLPNVLGVHVGWIVMLALVVLAYLYLTRTKSGFEISVVGQSQPTASYIGMNVSRIVMRTMAISGALAGLAGYFQVAGVNYTLTETTAGGIGFTAITVAWLAKLNPILIVPVAFFIAILEKGAGKIQTTFKIPASAADVLTGIILFFMLGCEFFLQYRLIFRAGRKETL</sequence>
<feature type="transmembrane region" description="Helical" evidence="6">
    <location>
        <begin position="103"/>
        <end position="120"/>
    </location>
</feature>
<feature type="transmembrane region" description="Helical" evidence="6">
    <location>
        <begin position="204"/>
        <end position="224"/>
    </location>
</feature>
<gene>
    <name evidence="7" type="ORF">IAA66_03580</name>
</gene>
<dbReference type="PANTHER" id="PTHR47089:SF1">
    <property type="entry name" value="GUANOSINE ABC TRANSPORTER PERMEASE PROTEIN NUPP"/>
    <property type="match status" value="1"/>
</dbReference>
<feature type="transmembrane region" description="Helical" evidence="6">
    <location>
        <begin position="69"/>
        <end position="91"/>
    </location>
</feature>
<feature type="transmembrane region" description="Helical" evidence="6">
    <location>
        <begin position="336"/>
        <end position="357"/>
    </location>
</feature>
<dbReference type="GO" id="GO:0005886">
    <property type="term" value="C:plasma membrane"/>
    <property type="evidence" value="ECO:0007669"/>
    <property type="project" value="UniProtKB-SubCell"/>
</dbReference>
<keyword evidence="5 6" id="KW-0472">Membrane</keyword>
<reference evidence="7" key="2">
    <citation type="journal article" date="2021" name="PeerJ">
        <title>Extensive microbial diversity within the chicken gut microbiome revealed by metagenomics and culture.</title>
        <authorList>
            <person name="Gilroy R."/>
            <person name="Ravi A."/>
            <person name="Getino M."/>
            <person name="Pursley I."/>
            <person name="Horton D.L."/>
            <person name="Alikhan N.F."/>
            <person name="Baker D."/>
            <person name="Gharbi K."/>
            <person name="Hall N."/>
            <person name="Watson M."/>
            <person name="Adriaenssens E.M."/>
            <person name="Foster-Nyarko E."/>
            <person name="Jarju S."/>
            <person name="Secka A."/>
            <person name="Antonio M."/>
            <person name="Oren A."/>
            <person name="Chaudhuri R.R."/>
            <person name="La Ragione R."/>
            <person name="Hildebrand F."/>
            <person name="Pallen M.J."/>
        </authorList>
    </citation>
    <scope>NUCLEOTIDE SEQUENCE</scope>
    <source>
        <strain evidence="7">ChiHile30-977</strain>
    </source>
</reference>
<comment type="subcellular location">
    <subcellularLocation>
        <location evidence="1">Cell membrane</location>
        <topology evidence="1">Multi-pass membrane protein</topology>
    </subcellularLocation>
</comment>
<feature type="transmembrane region" description="Helical" evidence="6">
    <location>
        <begin position="157"/>
        <end position="175"/>
    </location>
</feature>
<keyword evidence="2" id="KW-1003">Cell membrane</keyword>
<dbReference type="GO" id="GO:0022857">
    <property type="term" value="F:transmembrane transporter activity"/>
    <property type="evidence" value="ECO:0007669"/>
    <property type="project" value="InterPro"/>
</dbReference>
<dbReference type="EMBL" id="DVFI01000051">
    <property type="protein sequence ID" value="HIQ62652.1"/>
    <property type="molecule type" value="Genomic_DNA"/>
</dbReference>
<dbReference type="CDD" id="cd06580">
    <property type="entry name" value="TM_PBP1_transp_TpRbsC_like"/>
    <property type="match status" value="1"/>
</dbReference>
<dbReference type="Proteomes" id="UP000886819">
    <property type="component" value="Unassembled WGS sequence"/>
</dbReference>